<accession>S9UTP2</accession>
<organism evidence="3 4">
    <name type="scientific">Strigomonas culicis</name>
    <dbReference type="NCBI Taxonomy" id="28005"/>
    <lineage>
        <taxon>Eukaryota</taxon>
        <taxon>Discoba</taxon>
        <taxon>Euglenozoa</taxon>
        <taxon>Kinetoplastea</taxon>
        <taxon>Metakinetoplastina</taxon>
        <taxon>Trypanosomatida</taxon>
        <taxon>Trypanosomatidae</taxon>
        <taxon>Strigomonadinae</taxon>
        <taxon>Strigomonas</taxon>
    </lineage>
</organism>
<dbReference type="Proteomes" id="UP000015354">
    <property type="component" value="Unassembled WGS sequence"/>
</dbReference>
<feature type="domain" description="Nucleoplasmin-like" evidence="2">
    <location>
        <begin position="4"/>
        <end position="94"/>
    </location>
</feature>
<keyword evidence="4" id="KW-1185">Reference proteome</keyword>
<evidence type="ECO:0000313" key="3">
    <source>
        <dbReference type="EMBL" id="EPY17921.1"/>
    </source>
</evidence>
<evidence type="ECO:0000256" key="1">
    <source>
        <dbReference type="SAM" id="MobiDB-lite"/>
    </source>
</evidence>
<comment type="caution">
    <text evidence="3">The sequence shown here is derived from an EMBL/GenBank/DDBJ whole genome shotgun (WGS) entry which is preliminary data.</text>
</comment>
<sequence>METFFGLEVVCGRPQTKLQIPKDSVLHVTQIAIPSGASGISTLKVATGGKTFVIATLDTKRSVYHSNVDMLFTALQDVAFVVEGSASVHLTGYVEPMPDSLLDMDDDEEEEEEEEEEEGQDDEDVEA</sequence>
<dbReference type="Pfam" id="PF17800">
    <property type="entry name" value="NPL"/>
    <property type="match status" value="1"/>
</dbReference>
<dbReference type="InterPro" id="IPR041232">
    <property type="entry name" value="NPL"/>
</dbReference>
<dbReference type="Gene3D" id="2.60.120.340">
    <property type="entry name" value="Nucleoplasmin core domain"/>
    <property type="match status" value="1"/>
</dbReference>
<protein>
    <submittedName>
        <fullName evidence="3">Nucleolar RNA-binding protein</fullName>
    </submittedName>
</protein>
<name>S9UTP2_9TRYP</name>
<feature type="compositionally biased region" description="Acidic residues" evidence="1">
    <location>
        <begin position="102"/>
        <end position="127"/>
    </location>
</feature>
<evidence type="ECO:0000259" key="2">
    <source>
        <dbReference type="Pfam" id="PF17800"/>
    </source>
</evidence>
<evidence type="ECO:0000313" key="4">
    <source>
        <dbReference type="Proteomes" id="UP000015354"/>
    </source>
</evidence>
<dbReference type="OrthoDB" id="1902587at2759"/>
<feature type="region of interest" description="Disordered" evidence="1">
    <location>
        <begin position="96"/>
        <end position="127"/>
    </location>
</feature>
<dbReference type="AlphaFoldDB" id="S9UTP2"/>
<gene>
    <name evidence="3" type="ORF">STCU_10318</name>
</gene>
<dbReference type="EMBL" id="ATMH01010218">
    <property type="protein sequence ID" value="EPY17921.1"/>
    <property type="molecule type" value="Genomic_DNA"/>
</dbReference>
<proteinExistence type="predicted"/>
<reference evidence="3 4" key="1">
    <citation type="journal article" date="2013" name="PLoS ONE">
        <title>Predicting the Proteins of Angomonas deanei, Strigomonas culicis and Their Respective Endosymbionts Reveals New Aspects of the Trypanosomatidae Family.</title>
        <authorList>
            <person name="Motta M.C."/>
            <person name="Martins A.C."/>
            <person name="de Souza S.S."/>
            <person name="Catta-Preta C.M."/>
            <person name="Silva R."/>
            <person name="Klein C.C."/>
            <person name="de Almeida L.G."/>
            <person name="de Lima Cunha O."/>
            <person name="Ciapina L.P."/>
            <person name="Brocchi M."/>
            <person name="Colabardini A.C."/>
            <person name="de Araujo Lima B."/>
            <person name="Machado C.R."/>
            <person name="de Almeida Soares C.M."/>
            <person name="Probst C.M."/>
            <person name="de Menezes C.B."/>
            <person name="Thompson C.E."/>
            <person name="Bartholomeu D.C."/>
            <person name="Gradia D.F."/>
            <person name="Pavoni D.P."/>
            <person name="Grisard E.C."/>
            <person name="Fantinatti-Garboggini F."/>
            <person name="Marchini F.K."/>
            <person name="Rodrigues-Luiz G.F."/>
            <person name="Wagner G."/>
            <person name="Goldman G.H."/>
            <person name="Fietto J.L."/>
            <person name="Elias M.C."/>
            <person name="Goldman M.H."/>
            <person name="Sagot M.F."/>
            <person name="Pereira M."/>
            <person name="Stoco P.H."/>
            <person name="de Mendonca-Neto R.P."/>
            <person name="Teixeira S.M."/>
            <person name="Maciel T.E."/>
            <person name="de Oliveira Mendes T.A."/>
            <person name="Urmenyi T.P."/>
            <person name="de Souza W."/>
            <person name="Schenkman S."/>
            <person name="de Vasconcelos A.T."/>
        </authorList>
    </citation>
    <scope>NUCLEOTIDE SEQUENCE [LARGE SCALE GENOMIC DNA]</scope>
</reference>